<feature type="transmembrane region" description="Helical" evidence="7">
    <location>
        <begin position="26"/>
        <end position="56"/>
    </location>
</feature>
<evidence type="ECO:0000256" key="5">
    <source>
        <dbReference type="ARBA" id="ARBA00022989"/>
    </source>
</evidence>
<keyword evidence="5 7" id="KW-1133">Transmembrane helix</keyword>
<keyword evidence="6 7" id="KW-0472">Membrane</keyword>
<protein>
    <submittedName>
        <fullName evidence="10">VTT domain-containing protein</fullName>
    </submittedName>
</protein>
<sequence>MATLASADVLATAWPDRLADAASASYPVLVVAVLLGAIIPVIPTGAVVSAAAVLAVHNGGFSLLQVIALAAASAWLGDCAVYALFRWGRRGVTGLISRNLPSMAEDSPEGSRRLTETRHRLTENGTQVLVVSRLIPGGRLPTLFAASAIRYPWPRYLSGAAVAALVWSIAYAVMGLLGGSLFANPLVAIAVTVVGTLLVSAVARLVQRWLAKRQSSAGDDSRGESAPPPRQRPAAETSTTGTSAGSAGAAGPVG</sequence>
<dbReference type="PANTHER" id="PTHR30353">
    <property type="entry name" value="INNER MEMBRANE PROTEIN DEDA-RELATED"/>
    <property type="match status" value="1"/>
</dbReference>
<keyword evidence="11" id="KW-1185">Reference proteome</keyword>
<evidence type="ECO:0000259" key="9">
    <source>
        <dbReference type="Pfam" id="PF09335"/>
    </source>
</evidence>
<evidence type="ECO:0000256" key="3">
    <source>
        <dbReference type="ARBA" id="ARBA00022475"/>
    </source>
</evidence>
<dbReference type="EMBL" id="BAAAYN010000035">
    <property type="protein sequence ID" value="GAA3392032.1"/>
    <property type="molecule type" value="Genomic_DNA"/>
</dbReference>
<proteinExistence type="inferred from homology"/>
<dbReference type="InterPro" id="IPR032816">
    <property type="entry name" value="VTT_dom"/>
</dbReference>
<dbReference type="Proteomes" id="UP001501676">
    <property type="component" value="Unassembled WGS sequence"/>
</dbReference>
<evidence type="ECO:0000256" key="7">
    <source>
        <dbReference type="RuleBase" id="RU367016"/>
    </source>
</evidence>
<dbReference type="PANTHER" id="PTHR30353:SF0">
    <property type="entry name" value="TRANSMEMBRANE PROTEIN"/>
    <property type="match status" value="1"/>
</dbReference>
<evidence type="ECO:0000256" key="2">
    <source>
        <dbReference type="ARBA" id="ARBA00010792"/>
    </source>
</evidence>
<evidence type="ECO:0000256" key="6">
    <source>
        <dbReference type="ARBA" id="ARBA00023136"/>
    </source>
</evidence>
<keyword evidence="4 7" id="KW-0812">Transmembrane</keyword>
<name>A0ABP6T485_9ACTN</name>
<evidence type="ECO:0000313" key="10">
    <source>
        <dbReference type="EMBL" id="GAA3392032.1"/>
    </source>
</evidence>
<comment type="caution">
    <text evidence="10">The sequence shown here is derived from an EMBL/GenBank/DDBJ whole genome shotgun (WGS) entry which is preliminary data.</text>
</comment>
<feature type="domain" description="VTT" evidence="9">
    <location>
        <begin position="60"/>
        <end position="175"/>
    </location>
</feature>
<feature type="compositionally biased region" description="Low complexity" evidence="8">
    <location>
        <begin position="234"/>
        <end position="254"/>
    </location>
</feature>
<feature type="transmembrane region" description="Helical" evidence="7">
    <location>
        <begin position="62"/>
        <end position="85"/>
    </location>
</feature>
<dbReference type="RefSeq" id="WP_376980762.1">
    <property type="nucleotide sequence ID" value="NZ_JBHMDE010000016.1"/>
</dbReference>
<keyword evidence="3 7" id="KW-1003">Cell membrane</keyword>
<feature type="transmembrane region" description="Helical" evidence="7">
    <location>
        <begin position="156"/>
        <end position="174"/>
    </location>
</feature>
<comment type="similarity">
    <text evidence="2 7">Belongs to the DedA family.</text>
</comment>
<evidence type="ECO:0000256" key="4">
    <source>
        <dbReference type="ARBA" id="ARBA00022692"/>
    </source>
</evidence>
<dbReference type="Pfam" id="PF09335">
    <property type="entry name" value="VTT_dom"/>
    <property type="match status" value="1"/>
</dbReference>
<evidence type="ECO:0000256" key="8">
    <source>
        <dbReference type="SAM" id="MobiDB-lite"/>
    </source>
</evidence>
<feature type="transmembrane region" description="Helical" evidence="7">
    <location>
        <begin position="186"/>
        <end position="206"/>
    </location>
</feature>
<dbReference type="InterPro" id="IPR032818">
    <property type="entry name" value="DedA-like"/>
</dbReference>
<feature type="region of interest" description="Disordered" evidence="8">
    <location>
        <begin position="214"/>
        <end position="254"/>
    </location>
</feature>
<evidence type="ECO:0000313" key="11">
    <source>
        <dbReference type="Proteomes" id="UP001501676"/>
    </source>
</evidence>
<evidence type="ECO:0000256" key="1">
    <source>
        <dbReference type="ARBA" id="ARBA00004651"/>
    </source>
</evidence>
<accession>A0ABP6T485</accession>
<organism evidence="10 11">
    <name type="scientific">Cryptosporangium minutisporangium</name>
    <dbReference type="NCBI Taxonomy" id="113569"/>
    <lineage>
        <taxon>Bacteria</taxon>
        <taxon>Bacillati</taxon>
        <taxon>Actinomycetota</taxon>
        <taxon>Actinomycetes</taxon>
        <taxon>Cryptosporangiales</taxon>
        <taxon>Cryptosporangiaceae</taxon>
        <taxon>Cryptosporangium</taxon>
    </lineage>
</organism>
<reference evidence="11" key="1">
    <citation type="journal article" date="2019" name="Int. J. Syst. Evol. Microbiol.">
        <title>The Global Catalogue of Microorganisms (GCM) 10K type strain sequencing project: providing services to taxonomists for standard genome sequencing and annotation.</title>
        <authorList>
            <consortium name="The Broad Institute Genomics Platform"/>
            <consortium name="The Broad Institute Genome Sequencing Center for Infectious Disease"/>
            <person name="Wu L."/>
            <person name="Ma J."/>
        </authorList>
    </citation>
    <scope>NUCLEOTIDE SEQUENCE [LARGE SCALE GENOMIC DNA]</scope>
    <source>
        <strain evidence="11">JCM 9458</strain>
    </source>
</reference>
<comment type="subcellular location">
    <subcellularLocation>
        <location evidence="1 7">Cell membrane</location>
        <topology evidence="1 7">Multi-pass membrane protein</topology>
    </subcellularLocation>
</comment>
<gene>
    <name evidence="10" type="ORF">GCM10020369_52190</name>
</gene>